<name>A0A1W1IAD1_9BACT</name>
<reference evidence="2 3" key="1">
    <citation type="submission" date="2017-03" db="EMBL/GenBank/DDBJ databases">
        <authorList>
            <person name="Afonso C.L."/>
            <person name="Miller P.J."/>
            <person name="Scott M.A."/>
            <person name="Spackman E."/>
            <person name="Goraichik I."/>
            <person name="Dimitrov K.M."/>
            <person name="Suarez D.L."/>
            <person name="Swayne D.E."/>
        </authorList>
    </citation>
    <scope>NUCLEOTIDE SEQUENCE [LARGE SCALE GENOMIC DNA]</scope>
    <source>
        <strain evidence="2">Genome sequencing of Nitrospira japonica strain NJ11</strain>
    </source>
</reference>
<dbReference type="STRING" id="1325564.NSJP_3841"/>
<sequence>MLAVVPPRLPYHPLFRSALQPVQTQSTRGHHAISNDLLGSDQTGRQNAHRFVPPAKG</sequence>
<accession>A0A1W1IAD1</accession>
<organism evidence="2 3">
    <name type="scientific">Nitrospira japonica</name>
    <dbReference type="NCBI Taxonomy" id="1325564"/>
    <lineage>
        <taxon>Bacteria</taxon>
        <taxon>Pseudomonadati</taxon>
        <taxon>Nitrospirota</taxon>
        <taxon>Nitrospiria</taxon>
        <taxon>Nitrospirales</taxon>
        <taxon>Nitrospiraceae</taxon>
        <taxon>Nitrospira</taxon>
    </lineage>
</organism>
<evidence type="ECO:0000256" key="1">
    <source>
        <dbReference type="SAM" id="MobiDB-lite"/>
    </source>
</evidence>
<gene>
    <name evidence="2" type="ORF">NSJP_3841</name>
</gene>
<feature type="region of interest" description="Disordered" evidence="1">
    <location>
        <begin position="21"/>
        <end position="57"/>
    </location>
</feature>
<dbReference type="EMBL" id="LT828648">
    <property type="protein sequence ID" value="SLM50008.1"/>
    <property type="molecule type" value="Genomic_DNA"/>
</dbReference>
<protein>
    <submittedName>
        <fullName evidence="2">Uncharacterized protein</fullName>
    </submittedName>
</protein>
<proteinExistence type="predicted"/>
<dbReference type="AlphaFoldDB" id="A0A1W1IAD1"/>
<evidence type="ECO:0000313" key="2">
    <source>
        <dbReference type="EMBL" id="SLM50008.1"/>
    </source>
</evidence>
<dbReference type="KEGG" id="nja:NSJP_3841"/>
<evidence type="ECO:0000313" key="3">
    <source>
        <dbReference type="Proteomes" id="UP000192042"/>
    </source>
</evidence>
<dbReference type="Proteomes" id="UP000192042">
    <property type="component" value="Chromosome I"/>
</dbReference>
<keyword evidence="3" id="KW-1185">Reference proteome</keyword>